<evidence type="ECO:0000256" key="4">
    <source>
        <dbReference type="ARBA" id="ARBA00048391"/>
    </source>
</evidence>
<comment type="catalytic activity">
    <reaction evidence="4 5">
        <text>L-glutaminyl-[peptide chain release factor] + S-adenosyl-L-methionine = N(5)-methyl-L-glutaminyl-[peptide chain release factor] + S-adenosyl-L-homocysteine + H(+)</text>
        <dbReference type="Rhea" id="RHEA:42896"/>
        <dbReference type="Rhea" id="RHEA-COMP:10271"/>
        <dbReference type="Rhea" id="RHEA-COMP:10272"/>
        <dbReference type="ChEBI" id="CHEBI:15378"/>
        <dbReference type="ChEBI" id="CHEBI:30011"/>
        <dbReference type="ChEBI" id="CHEBI:57856"/>
        <dbReference type="ChEBI" id="CHEBI:59789"/>
        <dbReference type="ChEBI" id="CHEBI:61891"/>
        <dbReference type="EC" id="2.1.1.297"/>
    </reaction>
</comment>
<evidence type="ECO:0000256" key="5">
    <source>
        <dbReference type="HAMAP-Rule" id="MF_02126"/>
    </source>
</evidence>
<sequence length="350" mass="37212">MNNIWTIKSALEWTEGYLAEKGDENPRLSAQWLLSEATGLTRMHLFVNFDRPLSEDERSTLRDYVRRRGAGEPLQYITGEVAFRHITVKVRPGVLIPRPETEVLVSEVLAMLPAPAKHEAQWSPEAAERENAAVEAVKKALDEAGVGPIGSEEAPISEDPARPLLVADLCTGTGCIACSLAAEHPDVRVIATDIAPEAVALARENVAALELDDRVAVLECSLGTGIGEKRLGTFDAVVSNPPYVPTSVLADIPREVADFEPSLALDGGTDGLDVFRPLAAWAARALKPGGVLACELHEGHLDAARAVAEAAGFTDVRIADDLAGRPRVLVGRKGAGASAPCDAAFPSEAR</sequence>
<comment type="similarity">
    <text evidence="5">Belongs to the protein N5-glutamine methyltransferase family. PrmC subfamily.</text>
</comment>
<feature type="domain" description="Release factor glutamine methyltransferase N-terminal" evidence="7">
    <location>
        <begin position="10"/>
        <end position="79"/>
    </location>
</feature>
<dbReference type="InterPro" id="IPR002052">
    <property type="entry name" value="DNA_methylase_N6_adenine_CS"/>
</dbReference>
<dbReference type="Pfam" id="PF05175">
    <property type="entry name" value="MTS"/>
    <property type="match status" value="1"/>
</dbReference>
<dbReference type="GO" id="GO:0032259">
    <property type="term" value="P:methylation"/>
    <property type="evidence" value="ECO:0007669"/>
    <property type="project" value="UniProtKB-KW"/>
</dbReference>
<evidence type="ECO:0000313" key="9">
    <source>
        <dbReference type="Proteomes" id="UP000479639"/>
    </source>
</evidence>
<feature type="domain" description="Methyltransferase small" evidence="6">
    <location>
        <begin position="166"/>
        <end position="244"/>
    </location>
</feature>
<feature type="binding site" evidence="5">
    <location>
        <position position="193"/>
    </location>
    <ligand>
        <name>S-adenosyl-L-methionine</name>
        <dbReference type="ChEBI" id="CHEBI:59789"/>
    </ligand>
</feature>
<dbReference type="Gene3D" id="1.10.8.10">
    <property type="entry name" value="DNA helicase RuvA subunit, C-terminal domain"/>
    <property type="match status" value="1"/>
</dbReference>
<evidence type="ECO:0000313" key="8">
    <source>
        <dbReference type="EMBL" id="KAB1650774.1"/>
    </source>
</evidence>
<evidence type="ECO:0000259" key="6">
    <source>
        <dbReference type="Pfam" id="PF05175"/>
    </source>
</evidence>
<dbReference type="InterPro" id="IPR019874">
    <property type="entry name" value="RF_methyltr_PrmC"/>
</dbReference>
<dbReference type="GO" id="GO:0102559">
    <property type="term" value="F:peptide chain release factor N(5)-glutamine methyltransferase activity"/>
    <property type="evidence" value="ECO:0007669"/>
    <property type="project" value="UniProtKB-EC"/>
</dbReference>
<dbReference type="PANTHER" id="PTHR18895:SF74">
    <property type="entry name" value="MTRF1L RELEASE FACTOR GLUTAMINE METHYLTRANSFERASE"/>
    <property type="match status" value="1"/>
</dbReference>
<dbReference type="SUPFAM" id="SSF53335">
    <property type="entry name" value="S-adenosyl-L-methionine-dependent methyltransferases"/>
    <property type="match status" value="1"/>
</dbReference>
<evidence type="ECO:0000256" key="3">
    <source>
        <dbReference type="ARBA" id="ARBA00022691"/>
    </source>
</evidence>
<evidence type="ECO:0000256" key="2">
    <source>
        <dbReference type="ARBA" id="ARBA00022679"/>
    </source>
</evidence>
<dbReference type="RefSeq" id="WP_151430041.1">
    <property type="nucleotide sequence ID" value="NZ_JANJZI010000001.1"/>
</dbReference>
<dbReference type="InterPro" id="IPR029063">
    <property type="entry name" value="SAM-dependent_MTases_sf"/>
</dbReference>
<comment type="caution">
    <text evidence="5">Lacks conserved residue(s) required for the propagation of feature annotation.</text>
</comment>
<dbReference type="HAMAP" id="MF_02126">
    <property type="entry name" value="RF_methyltr_PrmC"/>
    <property type="match status" value="1"/>
</dbReference>
<dbReference type="Gene3D" id="3.40.50.150">
    <property type="entry name" value="Vaccinia Virus protein VP39"/>
    <property type="match status" value="1"/>
</dbReference>
<name>A0A7C8FTF6_9ACTN</name>
<organism evidence="8 9">
    <name type="scientific">Adlercreutzia muris</name>
    <dbReference type="NCBI Taxonomy" id="1796610"/>
    <lineage>
        <taxon>Bacteria</taxon>
        <taxon>Bacillati</taxon>
        <taxon>Actinomycetota</taxon>
        <taxon>Coriobacteriia</taxon>
        <taxon>Eggerthellales</taxon>
        <taxon>Eggerthellaceae</taxon>
        <taxon>Adlercreutzia</taxon>
    </lineage>
</organism>
<dbReference type="EC" id="2.1.1.297" evidence="5"/>
<dbReference type="InterPro" id="IPR050320">
    <property type="entry name" value="N5-glutamine_MTase"/>
</dbReference>
<dbReference type="EMBL" id="WAJS01000009">
    <property type="protein sequence ID" value="KAB1650774.1"/>
    <property type="molecule type" value="Genomic_DNA"/>
</dbReference>
<dbReference type="CDD" id="cd02440">
    <property type="entry name" value="AdoMet_MTases"/>
    <property type="match status" value="1"/>
</dbReference>
<keyword evidence="3 5" id="KW-0949">S-adenosyl-L-methionine</keyword>
<dbReference type="Proteomes" id="UP000479639">
    <property type="component" value="Unassembled WGS sequence"/>
</dbReference>
<feature type="binding site" evidence="5">
    <location>
        <position position="240"/>
    </location>
    <ligand>
        <name>S-adenosyl-L-methionine</name>
        <dbReference type="ChEBI" id="CHEBI:59789"/>
    </ligand>
</feature>
<accession>A0A7C8FTF6</accession>
<dbReference type="GO" id="GO:0003676">
    <property type="term" value="F:nucleic acid binding"/>
    <property type="evidence" value="ECO:0007669"/>
    <property type="project" value="InterPro"/>
</dbReference>
<gene>
    <name evidence="5" type="primary">prmC</name>
    <name evidence="8" type="ORF">F8D48_03925</name>
</gene>
<comment type="function">
    <text evidence="5">Methylates the class 1 translation termination release factors RF1/PrfA and RF2/PrfB on the glutamine residue of the universally conserved GGQ motif.</text>
</comment>
<keyword evidence="9" id="KW-1185">Reference proteome</keyword>
<dbReference type="InterPro" id="IPR040758">
    <property type="entry name" value="PrmC_N"/>
</dbReference>
<evidence type="ECO:0000259" key="7">
    <source>
        <dbReference type="Pfam" id="PF17827"/>
    </source>
</evidence>
<dbReference type="InterPro" id="IPR004556">
    <property type="entry name" value="HemK-like"/>
</dbReference>
<feature type="binding site" evidence="5">
    <location>
        <begin position="240"/>
        <end position="243"/>
    </location>
    <ligand>
        <name>substrate</name>
    </ligand>
</feature>
<dbReference type="PROSITE" id="PS00092">
    <property type="entry name" value="N6_MTASE"/>
    <property type="match status" value="1"/>
</dbReference>
<reference evidence="8 9" key="1">
    <citation type="submission" date="2019-09" db="EMBL/GenBank/DDBJ databases">
        <title>Whole genome shotgun sequencing (WGS) of Ellagibacter isourolithinifaciens DSM 104140(T) and Adlercreutzia muris DSM 29508(T).</title>
        <authorList>
            <person name="Stoll D.A."/>
            <person name="Danylec N."/>
            <person name="Huch M."/>
        </authorList>
    </citation>
    <scope>NUCLEOTIDE SEQUENCE [LARGE SCALE GENOMIC DNA]</scope>
    <source>
        <strain evidence="8 9">DSM 29508</strain>
    </source>
</reference>
<dbReference type="PANTHER" id="PTHR18895">
    <property type="entry name" value="HEMK METHYLTRANSFERASE"/>
    <property type="match status" value="1"/>
</dbReference>
<keyword evidence="1 5" id="KW-0489">Methyltransferase</keyword>
<dbReference type="InterPro" id="IPR007848">
    <property type="entry name" value="Small_mtfrase_dom"/>
</dbReference>
<proteinExistence type="inferred from homology"/>
<dbReference type="Pfam" id="PF17827">
    <property type="entry name" value="PrmC_N"/>
    <property type="match status" value="1"/>
</dbReference>
<dbReference type="AlphaFoldDB" id="A0A7C8FTF6"/>
<dbReference type="NCBIfam" id="TIGR00536">
    <property type="entry name" value="hemK_fam"/>
    <property type="match status" value="1"/>
</dbReference>
<evidence type="ECO:0000256" key="1">
    <source>
        <dbReference type="ARBA" id="ARBA00022603"/>
    </source>
</evidence>
<comment type="caution">
    <text evidence="8">The sequence shown here is derived from an EMBL/GenBank/DDBJ whole genome shotgun (WGS) entry which is preliminary data.</text>
</comment>
<protein>
    <recommendedName>
        <fullName evidence="5">Release factor glutamine methyltransferase</fullName>
        <shortName evidence="5">RF MTase</shortName>
        <ecNumber evidence="5">2.1.1.297</ecNumber>
    </recommendedName>
    <alternativeName>
        <fullName evidence="5">N5-glutamine methyltransferase PrmC</fullName>
    </alternativeName>
    <alternativeName>
        <fullName evidence="5">Protein-(glutamine-N5) MTase PrmC</fullName>
    </alternativeName>
    <alternativeName>
        <fullName evidence="5">Protein-glutamine N-methyltransferase PrmC</fullName>
    </alternativeName>
</protein>
<keyword evidence="2 5" id="KW-0808">Transferase</keyword>